<keyword evidence="1" id="KW-0175">Coiled coil</keyword>
<name>A0A0W4ZVR6_PNEJ7</name>
<dbReference type="STRING" id="1408657.A0A0W4ZVR6"/>
<dbReference type="EMBL" id="LFWA01000002">
    <property type="protein sequence ID" value="KTW32465.1"/>
    <property type="molecule type" value="Genomic_DNA"/>
</dbReference>
<evidence type="ECO:0000256" key="2">
    <source>
        <dbReference type="SAM" id="MobiDB-lite"/>
    </source>
</evidence>
<reference evidence="4" key="1">
    <citation type="journal article" date="2016" name="Nat. Commun.">
        <title>Genome analysis of three Pneumocystis species reveals adaptation mechanisms to life exclusively in mammalian hosts.</title>
        <authorList>
            <person name="Ma L."/>
            <person name="Chen Z."/>
            <person name="Huang D.W."/>
            <person name="Kutty G."/>
            <person name="Ishihara M."/>
            <person name="Wang H."/>
            <person name="Abouelleil A."/>
            <person name="Bishop L."/>
            <person name="Davey E."/>
            <person name="Deng R."/>
            <person name="Deng X."/>
            <person name="Fan L."/>
            <person name="Fantoni G."/>
            <person name="Fitzgerald M."/>
            <person name="Gogineni E."/>
            <person name="Goldberg J.M."/>
            <person name="Handley G."/>
            <person name="Hu X."/>
            <person name="Huber C."/>
            <person name="Jiao X."/>
            <person name="Jones K."/>
            <person name="Levin J.Z."/>
            <person name="Liu Y."/>
            <person name="Macdonald P."/>
            <person name="Melnikov A."/>
            <person name="Raley C."/>
            <person name="Sassi M."/>
            <person name="Sherman B.T."/>
            <person name="Song X."/>
            <person name="Sykes S."/>
            <person name="Tran B."/>
            <person name="Walsh L."/>
            <person name="Xia Y."/>
            <person name="Yang J."/>
            <person name="Young S."/>
            <person name="Zeng Q."/>
            <person name="Zheng X."/>
            <person name="Stephens R."/>
            <person name="Nusbaum C."/>
            <person name="Birren B.W."/>
            <person name="Azadi P."/>
            <person name="Lempicki R.A."/>
            <person name="Cuomo C.A."/>
            <person name="Kovacs J.A."/>
        </authorList>
    </citation>
    <scope>NUCLEOTIDE SEQUENCE [LARGE SCALE GENOMIC DNA]</scope>
    <source>
        <strain evidence="4">RU7</strain>
    </source>
</reference>
<proteinExistence type="predicted"/>
<evidence type="ECO:0000313" key="4">
    <source>
        <dbReference type="Proteomes" id="UP000053447"/>
    </source>
</evidence>
<feature type="region of interest" description="Disordered" evidence="2">
    <location>
        <begin position="467"/>
        <end position="486"/>
    </location>
</feature>
<dbReference type="VEuPathDB" id="FungiDB:T551_00555"/>
<protein>
    <submittedName>
        <fullName evidence="3">Uncharacterized protein</fullName>
    </submittedName>
</protein>
<comment type="caution">
    <text evidence="3">The sequence shown here is derived from an EMBL/GenBank/DDBJ whole genome shotgun (WGS) entry which is preliminary data.</text>
</comment>
<evidence type="ECO:0000256" key="1">
    <source>
        <dbReference type="SAM" id="Coils"/>
    </source>
</evidence>
<feature type="region of interest" description="Disordered" evidence="2">
    <location>
        <begin position="548"/>
        <end position="578"/>
    </location>
</feature>
<accession>A0A0W4ZVR6</accession>
<feature type="coiled-coil region" evidence="1">
    <location>
        <begin position="290"/>
        <end position="321"/>
    </location>
</feature>
<dbReference type="RefSeq" id="XP_018231157.1">
    <property type="nucleotide sequence ID" value="XM_018372821.1"/>
</dbReference>
<dbReference type="AlphaFoldDB" id="A0A0W4ZVR6"/>
<dbReference type="GeneID" id="28939076"/>
<gene>
    <name evidence="3" type="ORF">T551_00555</name>
</gene>
<sequence>MGKTAHTSRPKPHLSAFKAYKPCSNAHTQTPTHISSFETHRPYSLTHTINISANSKMHPQSLSTHTFRKNMYSPHNKTHIPQEMAHTLSTSMHILDSSADYLEHQLNQLARAQQDEEHEIFTVKETSVAPAVSTPSLLTILLTSPQKTGFSESTGVDLLSDHGSTSGHSTPTPPLLLHFASRPSVKFAAPPLGRTNTQELTHELLPILQPPCFQQGFQQGLQIDSTTERSQHHVRFQASIVGTDGVSGARTVSGGTGTGVLLDRLNHSGEIAGKTTSKILLDHVLPKEKMNLIVQDEDELEEDLDAQEEDLEDDLDDDAEKLKLPQRPRGVRMPQWTQKNMGQTCKDFSGLNLESEKPSVNHDNVKHHYFESTSYQSIIAASYSPLQKYLVPSADDVNEHPESFPESLSKKTGFQDDMDLVLGCLDEDQFNIAKSESHLHTFDSQGTAQRNIDPTFLYSYTDESDSTSNSLLENQHPHYHPSPSVHIKRNPAKTLSIKSLPGQKKAFSGKQYFARYFDTNVIHTVNIPLHRDTRAIKTILQTIHTDTSHTNIPDTLDTLDGPEALRKPPAAPGSSAPS</sequence>
<keyword evidence="4" id="KW-1185">Reference proteome</keyword>
<dbReference type="OrthoDB" id="2011769at2759"/>
<organism evidence="3 4">
    <name type="scientific">Pneumocystis jirovecii (strain RU7)</name>
    <name type="common">Human pneumocystis pneumonia agent</name>
    <dbReference type="NCBI Taxonomy" id="1408657"/>
    <lineage>
        <taxon>Eukaryota</taxon>
        <taxon>Fungi</taxon>
        <taxon>Dikarya</taxon>
        <taxon>Ascomycota</taxon>
        <taxon>Taphrinomycotina</taxon>
        <taxon>Pneumocystomycetes</taxon>
        <taxon>Pneumocystaceae</taxon>
        <taxon>Pneumocystis</taxon>
    </lineage>
</organism>
<dbReference type="Proteomes" id="UP000053447">
    <property type="component" value="Unassembled WGS sequence"/>
</dbReference>
<evidence type="ECO:0000313" key="3">
    <source>
        <dbReference type="EMBL" id="KTW32465.1"/>
    </source>
</evidence>